<comment type="caution">
    <text evidence="3">The sequence shown here is derived from an EMBL/GenBank/DDBJ whole genome shotgun (WGS) entry which is preliminary data.</text>
</comment>
<dbReference type="PANTHER" id="PTHR43674">
    <property type="entry name" value="NITRILASE C965.09-RELATED"/>
    <property type="match status" value="1"/>
</dbReference>
<dbReference type="GO" id="GO:0050126">
    <property type="term" value="F:N-carbamoylputrescine amidase activity"/>
    <property type="evidence" value="ECO:0007669"/>
    <property type="project" value="TreeGrafter"/>
</dbReference>
<dbReference type="EMBL" id="AFAR01000077">
    <property type="protein sequence ID" value="EGF28578.1"/>
    <property type="molecule type" value="Genomic_DNA"/>
</dbReference>
<keyword evidence="1" id="KW-0378">Hydrolase</keyword>
<dbReference type="PATRIC" id="fig|991778.3.peg.1515"/>
<dbReference type="Gene3D" id="3.60.110.10">
    <property type="entry name" value="Carbon-nitrogen hydrolase"/>
    <property type="match status" value="1"/>
</dbReference>
<dbReference type="Proteomes" id="UP000006222">
    <property type="component" value="Unassembled WGS sequence"/>
</dbReference>
<protein>
    <submittedName>
        <fullName evidence="3">Nitrilase/cyanide hydratase and apolipoprotein N-acyltransferase</fullName>
    </submittedName>
</protein>
<keyword evidence="3" id="KW-0449">Lipoprotein</keyword>
<accession>F2AP17</accession>
<dbReference type="GO" id="GO:0033388">
    <property type="term" value="P:putrescine biosynthetic process from arginine"/>
    <property type="evidence" value="ECO:0007669"/>
    <property type="project" value="TreeGrafter"/>
</dbReference>
<dbReference type="GO" id="GO:0016746">
    <property type="term" value="F:acyltransferase activity"/>
    <property type="evidence" value="ECO:0007669"/>
    <property type="project" value="UniProtKB-KW"/>
</dbReference>
<keyword evidence="3" id="KW-0808">Transferase</keyword>
<gene>
    <name evidence="3" type="ORF">RBWH47_03037</name>
</gene>
<reference evidence="3 4" key="1">
    <citation type="journal article" date="2013" name="Mar. Genomics">
        <title>Expression of sulfatases in Rhodopirellula baltica and the diversity of sulfatases in the genus Rhodopirellula.</title>
        <authorList>
            <person name="Wegner C.E."/>
            <person name="Richter-Heitmann T."/>
            <person name="Klindworth A."/>
            <person name="Klockow C."/>
            <person name="Richter M."/>
            <person name="Achstetter T."/>
            <person name="Glockner F.O."/>
            <person name="Harder J."/>
        </authorList>
    </citation>
    <scope>NUCLEOTIDE SEQUENCE [LARGE SCALE GENOMIC DNA]</scope>
    <source>
        <strain evidence="3 4">WH47</strain>
    </source>
</reference>
<feature type="domain" description="CN hydrolase" evidence="2">
    <location>
        <begin position="69"/>
        <end position="315"/>
    </location>
</feature>
<dbReference type="PANTHER" id="PTHR43674:SF2">
    <property type="entry name" value="BETA-UREIDOPROPIONASE"/>
    <property type="match status" value="1"/>
</dbReference>
<dbReference type="InterPro" id="IPR050345">
    <property type="entry name" value="Aliph_Amidase/BUP"/>
</dbReference>
<name>F2AP17_RHOBT</name>
<dbReference type="AlphaFoldDB" id="F2AP17"/>
<organism evidence="3 4">
    <name type="scientific">Rhodopirellula baltica WH47</name>
    <dbReference type="NCBI Taxonomy" id="991778"/>
    <lineage>
        <taxon>Bacteria</taxon>
        <taxon>Pseudomonadati</taxon>
        <taxon>Planctomycetota</taxon>
        <taxon>Planctomycetia</taxon>
        <taxon>Pirellulales</taxon>
        <taxon>Pirellulaceae</taxon>
        <taxon>Rhodopirellula</taxon>
    </lineage>
</organism>
<evidence type="ECO:0000256" key="1">
    <source>
        <dbReference type="ARBA" id="ARBA00022801"/>
    </source>
</evidence>
<evidence type="ECO:0000313" key="4">
    <source>
        <dbReference type="Proteomes" id="UP000006222"/>
    </source>
</evidence>
<keyword evidence="3" id="KW-0012">Acyltransferase</keyword>
<dbReference type="SUPFAM" id="SSF56317">
    <property type="entry name" value="Carbon-nitrogen hydrolase"/>
    <property type="match status" value="1"/>
</dbReference>
<sequence>MFSILQNAVGYSGIVWADSRPLSSYLTRMDCPVMNSARHSVPAIILLLSCIGMSSVAHAVDAAETKKVCRVAMAQIYCIDGDREGNLRRIENAVEEASAKGAEIVCLPETCLYGWVNAKAHELAHPIPGKDTDALSEIAKKNRVFLSVGLSEKEGDQLYDSVVLIDDEGELILKHRKMNVLTHLMSPPYTRGDSVDIVETKFGRVGMLICADTFHDETVQRMAGEQPDLLLVPYGWAANAGDWPQHGTSLRDTIARAAKTIGCPIVGTNVVGSISGGPWQGMIYGGQSYAVTPEARVLARGADRDREICVVDVPVRE</sequence>
<dbReference type="Pfam" id="PF00795">
    <property type="entry name" value="CN_hydrolase"/>
    <property type="match status" value="1"/>
</dbReference>
<dbReference type="InterPro" id="IPR003010">
    <property type="entry name" value="C-N_Hydrolase"/>
</dbReference>
<dbReference type="InterPro" id="IPR036526">
    <property type="entry name" value="C-N_Hydrolase_sf"/>
</dbReference>
<dbReference type="PROSITE" id="PS50263">
    <property type="entry name" value="CN_HYDROLASE"/>
    <property type="match status" value="1"/>
</dbReference>
<evidence type="ECO:0000313" key="3">
    <source>
        <dbReference type="EMBL" id="EGF28578.1"/>
    </source>
</evidence>
<evidence type="ECO:0000259" key="2">
    <source>
        <dbReference type="PROSITE" id="PS50263"/>
    </source>
</evidence>
<dbReference type="CDD" id="cd07197">
    <property type="entry name" value="nitrilase"/>
    <property type="match status" value="1"/>
</dbReference>
<proteinExistence type="predicted"/>